<dbReference type="AlphaFoldDB" id="A0A5N7A325"/>
<evidence type="ECO:0000256" key="1">
    <source>
        <dbReference type="PROSITE-ProRule" id="PRU00023"/>
    </source>
</evidence>
<dbReference type="EMBL" id="ML737666">
    <property type="protein sequence ID" value="KAE8363828.1"/>
    <property type="molecule type" value="Genomic_DNA"/>
</dbReference>
<dbReference type="Gene3D" id="1.25.40.20">
    <property type="entry name" value="Ankyrin repeat-containing domain"/>
    <property type="match status" value="2"/>
</dbReference>
<keyword evidence="2" id="KW-0732">Signal</keyword>
<proteinExistence type="predicted"/>
<feature type="repeat" description="ANK" evidence="1">
    <location>
        <begin position="333"/>
        <end position="365"/>
    </location>
</feature>
<dbReference type="PROSITE" id="PS50088">
    <property type="entry name" value="ANK_REPEAT"/>
    <property type="match status" value="6"/>
</dbReference>
<dbReference type="RefSeq" id="XP_031926909.1">
    <property type="nucleotide sequence ID" value="XM_032067190.1"/>
</dbReference>
<feature type="chain" id="PRO_5025064276" evidence="2">
    <location>
        <begin position="25"/>
        <end position="478"/>
    </location>
</feature>
<dbReference type="SUPFAM" id="SSF48403">
    <property type="entry name" value="Ankyrin repeat"/>
    <property type="match status" value="1"/>
</dbReference>
<name>A0A5N7A325_9EURO</name>
<dbReference type="PROSITE" id="PS50297">
    <property type="entry name" value="ANK_REP_REGION"/>
    <property type="match status" value="5"/>
</dbReference>
<evidence type="ECO:0000256" key="2">
    <source>
        <dbReference type="SAM" id="SignalP"/>
    </source>
</evidence>
<keyword evidence="1" id="KW-0040">ANK repeat</keyword>
<dbReference type="Pfam" id="PF12796">
    <property type="entry name" value="Ank_2"/>
    <property type="match status" value="2"/>
</dbReference>
<dbReference type="PANTHER" id="PTHR24133">
    <property type="entry name" value="ANKYRIN DOMAIN-CONTAINING"/>
    <property type="match status" value="1"/>
</dbReference>
<dbReference type="InterPro" id="IPR052391">
    <property type="entry name" value="E3_Ligase-Neurotoxin"/>
</dbReference>
<feature type="repeat" description="ANK" evidence="1">
    <location>
        <begin position="216"/>
        <end position="248"/>
    </location>
</feature>
<gene>
    <name evidence="3" type="ORF">BDV27DRAFT_129428</name>
</gene>
<feature type="repeat" description="ANK" evidence="1">
    <location>
        <begin position="249"/>
        <end position="281"/>
    </location>
</feature>
<evidence type="ECO:0000313" key="3">
    <source>
        <dbReference type="EMBL" id="KAE8363828.1"/>
    </source>
</evidence>
<reference evidence="3 4" key="1">
    <citation type="submission" date="2019-04" db="EMBL/GenBank/DDBJ databases">
        <title>Friends and foes A comparative genomics studyof 23 Aspergillus species from section Flavi.</title>
        <authorList>
            <consortium name="DOE Joint Genome Institute"/>
            <person name="Kjaerbolling I."/>
            <person name="Vesth T."/>
            <person name="Frisvad J.C."/>
            <person name="Nybo J.L."/>
            <person name="Theobald S."/>
            <person name="Kildgaard S."/>
            <person name="Isbrandt T."/>
            <person name="Kuo A."/>
            <person name="Sato A."/>
            <person name="Lyhne E.K."/>
            <person name="Kogle M.E."/>
            <person name="Wiebenga A."/>
            <person name="Kun R.S."/>
            <person name="Lubbers R.J."/>
            <person name="Makela M.R."/>
            <person name="Barry K."/>
            <person name="Chovatia M."/>
            <person name="Clum A."/>
            <person name="Daum C."/>
            <person name="Haridas S."/>
            <person name="He G."/>
            <person name="LaButti K."/>
            <person name="Lipzen A."/>
            <person name="Mondo S."/>
            <person name="Riley R."/>
            <person name="Salamov A."/>
            <person name="Simmons B.A."/>
            <person name="Magnuson J.K."/>
            <person name="Henrissat B."/>
            <person name="Mortensen U.H."/>
            <person name="Larsen T.O."/>
            <person name="Devries R.P."/>
            <person name="Grigoriev I.V."/>
            <person name="Machida M."/>
            <person name="Baker S.E."/>
            <person name="Andersen M.R."/>
        </authorList>
    </citation>
    <scope>NUCLEOTIDE SEQUENCE [LARGE SCALE GENOMIC DNA]</scope>
    <source>
        <strain evidence="3 4">CBS 763.97</strain>
    </source>
</reference>
<dbReference type="InterPro" id="IPR002110">
    <property type="entry name" value="Ankyrin_rpt"/>
</dbReference>
<dbReference type="Proteomes" id="UP000326268">
    <property type="component" value="Unassembled WGS sequence"/>
</dbReference>
<accession>A0A5N7A325</accession>
<dbReference type="InterPro" id="IPR036770">
    <property type="entry name" value="Ankyrin_rpt-contain_sf"/>
</dbReference>
<protein>
    <submittedName>
        <fullName evidence="3">Ankyrin repeat-containing domain protein</fullName>
    </submittedName>
</protein>
<dbReference type="Pfam" id="PF13637">
    <property type="entry name" value="Ank_4"/>
    <property type="match status" value="1"/>
</dbReference>
<keyword evidence="4" id="KW-1185">Reference proteome</keyword>
<dbReference type="SMART" id="SM00248">
    <property type="entry name" value="ANK"/>
    <property type="match status" value="7"/>
</dbReference>
<feature type="repeat" description="ANK" evidence="1">
    <location>
        <begin position="420"/>
        <end position="452"/>
    </location>
</feature>
<feature type="repeat" description="ANK" evidence="1">
    <location>
        <begin position="143"/>
        <end position="170"/>
    </location>
</feature>
<dbReference type="PANTHER" id="PTHR24133:SF40">
    <property type="entry name" value="ANKYRIN REPEAT DOMAIN 44"/>
    <property type="match status" value="1"/>
</dbReference>
<dbReference type="OrthoDB" id="366390at2759"/>
<organism evidence="3 4">
    <name type="scientific">Aspergillus caelatus</name>
    <dbReference type="NCBI Taxonomy" id="61420"/>
    <lineage>
        <taxon>Eukaryota</taxon>
        <taxon>Fungi</taxon>
        <taxon>Dikarya</taxon>
        <taxon>Ascomycota</taxon>
        <taxon>Pezizomycotina</taxon>
        <taxon>Eurotiomycetes</taxon>
        <taxon>Eurotiomycetidae</taxon>
        <taxon>Eurotiales</taxon>
        <taxon>Aspergillaceae</taxon>
        <taxon>Aspergillus</taxon>
        <taxon>Aspergillus subgen. Circumdati</taxon>
    </lineage>
</organism>
<sequence length="478" mass="51984">MMLCLLPRELILHVASFLPDASLAALIQTQTGVARLLTPCLYNKVVHEPLPLEPEENPDSDLDDFHTISTASEVEVPSLHWTECVPRWHSKVILNYLQSQSQDVLSRCGTPRSSLLHLAAQGGNIDLVEVLVSKGMDIDRCHDGYSPLARAMQFGREEMALWLIAHGANVTEWLMGTGLTILSLAAGFCCATVVRKVVDIVRAKVGATGDIFAPADDVLVLHRAISKGDVDSVRILLENGADPSGWDIHGQSALTLATANGNEEIVTMLLDRGANPLPHDAVERSALGCAACSPKLSWETVERIFHAYRNAGGDINSTHVTIPEFVGGAPRPLERLPLHQFAGGGSVQGVKLLLRYGAKVSIKGRNGMTALHAALFGYRYNRDTYQSIYEICQMLVEAAVRSGEDLNNQMTPYASFMRMRGATALHMAVVCEAEEVVRLLLENGADVMILDEEGKTALDLAKGLRNQPIIDLLASNDR</sequence>
<feature type="signal peptide" evidence="2">
    <location>
        <begin position="1"/>
        <end position="24"/>
    </location>
</feature>
<dbReference type="GeneID" id="43651636"/>
<evidence type="ECO:0000313" key="4">
    <source>
        <dbReference type="Proteomes" id="UP000326268"/>
    </source>
</evidence>
<feature type="repeat" description="ANK" evidence="1">
    <location>
        <begin position="111"/>
        <end position="143"/>
    </location>
</feature>